<dbReference type="OrthoDB" id="2297305at2"/>
<feature type="transmembrane region" description="Helical" evidence="1">
    <location>
        <begin position="64"/>
        <end position="84"/>
    </location>
</feature>
<dbReference type="AlphaFoldDB" id="A0A433RPU7"/>
<protein>
    <recommendedName>
        <fullName evidence="4">DUF3021 domain-containing protein</fullName>
    </recommendedName>
</protein>
<comment type="caution">
    <text evidence="2">The sequence shown here is derived from an EMBL/GenBank/DDBJ whole genome shotgun (WGS) entry which is preliminary data.</text>
</comment>
<keyword evidence="1" id="KW-0812">Transmembrane</keyword>
<feature type="transmembrane region" description="Helical" evidence="1">
    <location>
        <begin position="12"/>
        <end position="32"/>
    </location>
</feature>
<reference evidence="2 3" key="1">
    <citation type="submission" date="2014-11" db="EMBL/GenBank/DDBJ databases">
        <title>Genome sequence and analysis of novel Kurthia sp.</title>
        <authorList>
            <person name="Lawson J.N."/>
            <person name="Gonzalez J.E."/>
            <person name="Rinauldi L."/>
            <person name="Xuan Z."/>
            <person name="Firman A."/>
            <person name="Shaddox L."/>
            <person name="Trudeau A."/>
            <person name="Shah S."/>
            <person name="Reiman D."/>
        </authorList>
    </citation>
    <scope>NUCLEOTIDE SEQUENCE [LARGE SCALE GENOMIC DNA]</scope>
    <source>
        <strain evidence="2 3">3B1D</strain>
    </source>
</reference>
<dbReference type="Proteomes" id="UP000288623">
    <property type="component" value="Unassembled WGS sequence"/>
</dbReference>
<accession>A0A433RPU7</accession>
<evidence type="ECO:0008006" key="4">
    <source>
        <dbReference type="Google" id="ProtNLM"/>
    </source>
</evidence>
<organism evidence="2 3">
    <name type="scientific">Candidatus Kurthia intestinigallinarum</name>
    <dbReference type="NCBI Taxonomy" id="1562256"/>
    <lineage>
        <taxon>Bacteria</taxon>
        <taxon>Bacillati</taxon>
        <taxon>Bacillota</taxon>
        <taxon>Bacilli</taxon>
        <taxon>Bacillales</taxon>
        <taxon>Caryophanaceae</taxon>
        <taxon>Kurthia</taxon>
    </lineage>
</organism>
<feature type="transmembrane region" description="Helical" evidence="1">
    <location>
        <begin position="90"/>
        <end position="112"/>
    </location>
</feature>
<keyword evidence="1" id="KW-1133">Transmembrane helix</keyword>
<proteinExistence type="predicted"/>
<name>A0A433RPU7_9BACL</name>
<evidence type="ECO:0000313" key="3">
    <source>
        <dbReference type="Proteomes" id="UP000288623"/>
    </source>
</evidence>
<gene>
    <name evidence="2" type="ORF">QI30_16675</name>
</gene>
<dbReference type="Pfam" id="PF11457">
    <property type="entry name" value="DUF3021"/>
    <property type="match status" value="1"/>
</dbReference>
<keyword evidence="1" id="KW-0472">Membrane</keyword>
<sequence>MRFLLNAITGAMIGMTICTIIIALTTTGSISIENLRQQLLISSMMGAFIGLFTHIFTMERFPMIVALILHFIATYMSVLVAGYIGHWYVFTWLSFGFLTFYFVVIYSLIWLFQYQSLKRQVYEVNEFIRKK</sequence>
<feature type="transmembrane region" description="Helical" evidence="1">
    <location>
        <begin position="38"/>
        <end position="57"/>
    </location>
</feature>
<evidence type="ECO:0000256" key="1">
    <source>
        <dbReference type="SAM" id="Phobius"/>
    </source>
</evidence>
<evidence type="ECO:0000313" key="2">
    <source>
        <dbReference type="EMBL" id="RUS52405.1"/>
    </source>
</evidence>
<dbReference type="InterPro" id="IPR021560">
    <property type="entry name" value="DUF3021"/>
</dbReference>
<keyword evidence="3" id="KW-1185">Reference proteome</keyword>
<dbReference type="EMBL" id="JTFC01000042">
    <property type="protein sequence ID" value="RUS52405.1"/>
    <property type="molecule type" value="Genomic_DNA"/>
</dbReference>
<dbReference type="RefSeq" id="WP_126991732.1">
    <property type="nucleotide sequence ID" value="NZ_JTFC01000042.1"/>
</dbReference>